<feature type="compositionally biased region" description="Polar residues" evidence="4">
    <location>
        <begin position="992"/>
        <end position="1002"/>
    </location>
</feature>
<feature type="region of interest" description="Disordered" evidence="4">
    <location>
        <begin position="1"/>
        <end position="85"/>
    </location>
</feature>
<dbReference type="SMART" id="SM00368">
    <property type="entry name" value="LRR_RI"/>
    <property type="match status" value="6"/>
</dbReference>
<feature type="compositionally biased region" description="Acidic residues" evidence="4">
    <location>
        <begin position="1003"/>
        <end position="1014"/>
    </location>
</feature>
<dbReference type="Pfam" id="PF13516">
    <property type="entry name" value="LRR_6"/>
    <property type="match status" value="3"/>
</dbReference>
<keyword evidence="2" id="KW-0433">Leucine-rich repeat</keyword>
<evidence type="ECO:0000313" key="6">
    <source>
        <dbReference type="Proteomes" id="UP000812966"/>
    </source>
</evidence>
<feature type="compositionally biased region" description="Polar residues" evidence="4">
    <location>
        <begin position="194"/>
        <end position="205"/>
    </location>
</feature>
<feature type="compositionally biased region" description="Basic residues" evidence="4">
    <location>
        <begin position="65"/>
        <end position="75"/>
    </location>
</feature>
<dbReference type="AlphaFoldDB" id="A0A8K0JHK3"/>
<dbReference type="GO" id="GO:0005096">
    <property type="term" value="F:GTPase activator activity"/>
    <property type="evidence" value="ECO:0007669"/>
    <property type="project" value="UniProtKB-KW"/>
</dbReference>
<dbReference type="GO" id="GO:0048471">
    <property type="term" value="C:perinuclear region of cytoplasm"/>
    <property type="evidence" value="ECO:0007669"/>
    <property type="project" value="TreeGrafter"/>
</dbReference>
<evidence type="ECO:0000256" key="4">
    <source>
        <dbReference type="SAM" id="MobiDB-lite"/>
    </source>
</evidence>
<evidence type="ECO:0000313" key="5">
    <source>
        <dbReference type="EMBL" id="KAG7529145.1"/>
    </source>
</evidence>
<evidence type="ECO:0000256" key="2">
    <source>
        <dbReference type="ARBA" id="ARBA00022614"/>
    </source>
</evidence>
<protein>
    <recommendedName>
        <fullName evidence="7">RNI-like protein</fullName>
    </recommendedName>
</protein>
<organism evidence="5 6">
    <name type="scientific">Filobasidium floriforme</name>
    <dbReference type="NCBI Taxonomy" id="5210"/>
    <lineage>
        <taxon>Eukaryota</taxon>
        <taxon>Fungi</taxon>
        <taxon>Dikarya</taxon>
        <taxon>Basidiomycota</taxon>
        <taxon>Agaricomycotina</taxon>
        <taxon>Tremellomycetes</taxon>
        <taxon>Filobasidiales</taxon>
        <taxon>Filobasidiaceae</taxon>
        <taxon>Filobasidium</taxon>
    </lineage>
</organism>
<dbReference type="InterPro" id="IPR027038">
    <property type="entry name" value="RanGap"/>
</dbReference>
<feature type="compositionally biased region" description="Low complexity" evidence="4">
    <location>
        <begin position="964"/>
        <end position="979"/>
    </location>
</feature>
<evidence type="ECO:0000256" key="1">
    <source>
        <dbReference type="ARBA" id="ARBA00022468"/>
    </source>
</evidence>
<dbReference type="SUPFAM" id="SSF52047">
    <property type="entry name" value="RNI-like"/>
    <property type="match status" value="1"/>
</dbReference>
<proteinExistence type="predicted"/>
<dbReference type="PANTHER" id="PTHR24113">
    <property type="entry name" value="RAN GTPASE-ACTIVATING PROTEIN 1"/>
    <property type="match status" value="1"/>
</dbReference>
<evidence type="ECO:0008006" key="7">
    <source>
        <dbReference type="Google" id="ProtNLM"/>
    </source>
</evidence>
<name>A0A8K0JHK3_9TREE</name>
<dbReference type="PANTHER" id="PTHR24113:SF12">
    <property type="entry name" value="RAN GTPASE-ACTIVATING PROTEIN 1"/>
    <property type="match status" value="1"/>
</dbReference>
<dbReference type="EMBL" id="JABELV010000157">
    <property type="protein sequence ID" value="KAG7529145.1"/>
    <property type="molecule type" value="Genomic_DNA"/>
</dbReference>
<dbReference type="InterPro" id="IPR032675">
    <property type="entry name" value="LRR_dom_sf"/>
</dbReference>
<evidence type="ECO:0000256" key="3">
    <source>
        <dbReference type="ARBA" id="ARBA00022737"/>
    </source>
</evidence>
<dbReference type="Gene3D" id="3.80.10.10">
    <property type="entry name" value="Ribonuclease Inhibitor"/>
    <property type="match status" value="4"/>
</dbReference>
<gene>
    <name evidence="5" type="ORF">FFLO_05786</name>
</gene>
<feature type="compositionally biased region" description="Polar residues" evidence="4">
    <location>
        <begin position="45"/>
        <end position="55"/>
    </location>
</feature>
<sequence length="1154" mass="123114">MSGAEGDISQVDQPVIVQDSPEVRAPTDSAPDAPAKDDIVAKSQPPRNEQSNEDTITPMPTPSPHRTRSKPKKGILKPPRPPVKPGFSGKLRDALGSIHPKFLDYAAPGGNVNGQVAAAAHGIAAGPVGNIANGVIEGAGVIGGAVGGAAAAVVGTWGGKLGRFVAGASASSSANQTTGNSGGPSLQLPWKLQTAGSSPSSSTAQEKAIEPNGAARLESALAKPLSALSTITLGSAQSPLPLNQNIDPDTHKPLKRASFLLPLISITYPISSTNPPWSDKILADRDEIERTKNAEVASVMEKEYWTRGKLVQLYETACKGREELVRKGVVNGLNQATDDGSSPRQLLLTSNLPAPPAYWFVDPPLNKHSAEALSDILALEWGLSRLALDGGIIDHDDALKPILHALLISGTLPHLSIAGNRKIKAPGWRMVAAYVRKAKSLRFLDLSDNLIDKRSADYLAQAFLDFASSPYTAADSTKPTEEEEVREADQLGRRGFNLGRASSLSETRERSVGLQTLRLDGCSLRPTSLDAISYSLRRSNLKNLSMRRNRINATGAVAIALIIRDYPDNRPTTSAINSGGVSNGDALFSRLNGDSMRAGTPDITETPRDFPVPPIHPSVAAGTEPEKLGPLVTLDIKGNEIRGGVSYIAQVLKRNKTLKVLNLSDNKIDAAGLQVLAQALKLNNTLETLDLSQNPCCGPVLDGVIALKSALANNTSLKRLYLGSTGMTTDGAVVMAEGLHEARHVLHIDLTGNVAIGSDGASALSVGIRANATIRCLDLTMDHADPAQAELAQSLMQCCIRNTEAAIEAREGKISQGVRDAMWASIRESALVRQAKEHEEQRNFEAVRKTVDTPAGLARSEVYTLNPGAVLKAIDEVAQYLQGFNAKHKETPVDATEKQRAVGAVEQAKALLERVGDLIQETDDSTRLERLLAANDVVTPLVIESEVILAGTQKRKVIQLQSKPATSSVSTPSPARTAAMPPRRHMRMPSHELSSPNFSLTNSDDDDSDAEELAEPNVVQQTKSAPNAAVVGSLPFVKKKPIPLNGLQLGSLNATTRQGDQAGFGEQAADTDQAADPLPSPLERVNKDWLEEEGEIFRKGFKLGVADEIEEREDKAESGNVLKQKILETNVARTPHRPIQQQLDEDDSTTDDDD</sequence>
<dbReference type="GO" id="GO:0005829">
    <property type="term" value="C:cytosol"/>
    <property type="evidence" value="ECO:0007669"/>
    <property type="project" value="TreeGrafter"/>
</dbReference>
<dbReference type="GO" id="GO:0005634">
    <property type="term" value="C:nucleus"/>
    <property type="evidence" value="ECO:0007669"/>
    <property type="project" value="TreeGrafter"/>
</dbReference>
<dbReference type="InterPro" id="IPR001611">
    <property type="entry name" value="Leu-rich_rpt"/>
</dbReference>
<feature type="region of interest" description="Disordered" evidence="4">
    <location>
        <begin position="959"/>
        <end position="1024"/>
    </location>
</feature>
<dbReference type="OrthoDB" id="120976at2759"/>
<keyword evidence="1" id="KW-0343">GTPase activation</keyword>
<accession>A0A8K0JHK3</accession>
<keyword evidence="6" id="KW-1185">Reference proteome</keyword>
<dbReference type="Proteomes" id="UP000812966">
    <property type="component" value="Unassembled WGS sequence"/>
</dbReference>
<dbReference type="GO" id="GO:0031267">
    <property type="term" value="F:small GTPase binding"/>
    <property type="evidence" value="ECO:0007669"/>
    <property type="project" value="TreeGrafter"/>
</dbReference>
<feature type="region of interest" description="Disordered" evidence="4">
    <location>
        <begin position="171"/>
        <end position="210"/>
    </location>
</feature>
<feature type="compositionally biased region" description="Acidic residues" evidence="4">
    <location>
        <begin position="1143"/>
        <end position="1154"/>
    </location>
</feature>
<keyword evidence="3" id="KW-0677">Repeat</keyword>
<dbReference type="GO" id="GO:0006913">
    <property type="term" value="P:nucleocytoplasmic transport"/>
    <property type="evidence" value="ECO:0007669"/>
    <property type="project" value="TreeGrafter"/>
</dbReference>
<comment type="caution">
    <text evidence="5">The sequence shown here is derived from an EMBL/GenBank/DDBJ whole genome shotgun (WGS) entry which is preliminary data.</text>
</comment>
<feature type="region of interest" description="Disordered" evidence="4">
    <location>
        <begin position="1127"/>
        <end position="1154"/>
    </location>
</feature>
<reference evidence="5" key="1">
    <citation type="submission" date="2020-04" db="EMBL/GenBank/DDBJ databases">
        <title>Analysis of mating type loci in Filobasidium floriforme.</title>
        <authorList>
            <person name="Nowrousian M."/>
        </authorList>
    </citation>
    <scope>NUCLEOTIDE SEQUENCE</scope>
    <source>
        <strain evidence="5">CBS 6242</strain>
    </source>
</reference>